<comment type="caution">
    <text evidence="2">The sequence shown here is derived from an EMBL/GenBank/DDBJ whole genome shotgun (WGS) entry which is preliminary data.</text>
</comment>
<name>A0AAW1WQS8_RUBAR</name>
<dbReference type="AlphaFoldDB" id="A0AAW1WQS8"/>
<gene>
    <name evidence="2" type="ORF">M0R45_023622</name>
</gene>
<protein>
    <submittedName>
        <fullName evidence="2">Uncharacterized protein</fullName>
    </submittedName>
</protein>
<reference evidence="2 3" key="1">
    <citation type="journal article" date="2023" name="G3 (Bethesda)">
        <title>A chromosome-length genome assembly and annotation of blackberry (Rubus argutus, cv. 'Hillquist').</title>
        <authorList>
            <person name="Bruna T."/>
            <person name="Aryal R."/>
            <person name="Dudchenko O."/>
            <person name="Sargent D.J."/>
            <person name="Mead D."/>
            <person name="Buti M."/>
            <person name="Cavallini A."/>
            <person name="Hytonen T."/>
            <person name="Andres J."/>
            <person name="Pham M."/>
            <person name="Weisz D."/>
            <person name="Mascagni F."/>
            <person name="Usai G."/>
            <person name="Natali L."/>
            <person name="Bassil N."/>
            <person name="Fernandez G.E."/>
            <person name="Lomsadze A."/>
            <person name="Armour M."/>
            <person name="Olukolu B."/>
            <person name="Poorten T."/>
            <person name="Britton C."/>
            <person name="Davik J."/>
            <person name="Ashrafi H."/>
            <person name="Aiden E.L."/>
            <person name="Borodovsky M."/>
            <person name="Worthington M."/>
        </authorList>
    </citation>
    <scope>NUCLEOTIDE SEQUENCE [LARGE SCALE GENOMIC DNA]</scope>
    <source>
        <strain evidence="2">PI 553951</strain>
    </source>
</reference>
<proteinExistence type="predicted"/>
<evidence type="ECO:0000313" key="2">
    <source>
        <dbReference type="EMBL" id="KAK9926389.1"/>
    </source>
</evidence>
<dbReference type="EMBL" id="JBEDUW010000005">
    <property type="protein sequence ID" value="KAK9926389.1"/>
    <property type="molecule type" value="Genomic_DNA"/>
</dbReference>
<feature type="region of interest" description="Disordered" evidence="1">
    <location>
        <begin position="131"/>
        <end position="153"/>
    </location>
</feature>
<organism evidence="2 3">
    <name type="scientific">Rubus argutus</name>
    <name type="common">Southern blackberry</name>
    <dbReference type="NCBI Taxonomy" id="59490"/>
    <lineage>
        <taxon>Eukaryota</taxon>
        <taxon>Viridiplantae</taxon>
        <taxon>Streptophyta</taxon>
        <taxon>Embryophyta</taxon>
        <taxon>Tracheophyta</taxon>
        <taxon>Spermatophyta</taxon>
        <taxon>Magnoliopsida</taxon>
        <taxon>eudicotyledons</taxon>
        <taxon>Gunneridae</taxon>
        <taxon>Pentapetalae</taxon>
        <taxon>rosids</taxon>
        <taxon>fabids</taxon>
        <taxon>Rosales</taxon>
        <taxon>Rosaceae</taxon>
        <taxon>Rosoideae</taxon>
        <taxon>Rosoideae incertae sedis</taxon>
        <taxon>Rubus</taxon>
    </lineage>
</organism>
<dbReference type="Proteomes" id="UP001457282">
    <property type="component" value="Unassembled WGS sequence"/>
</dbReference>
<evidence type="ECO:0000256" key="1">
    <source>
        <dbReference type="SAM" id="MobiDB-lite"/>
    </source>
</evidence>
<evidence type="ECO:0000313" key="3">
    <source>
        <dbReference type="Proteomes" id="UP001457282"/>
    </source>
</evidence>
<accession>A0AAW1WQS8</accession>
<keyword evidence="3" id="KW-1185">Reference proteome</keyword>
<sequence length="153" mass="15919">MAKPPPNRIGPLNLFARTNQSSAPEFLTGGLDISPPLPQLPRVTVIPIGAHMSGPQPVVGDHSAVSFTTPCFICGFHAHGPEMTVSMAIMVVVVFVGMKQGVVKLTAEGSPTTGWGPDICAPIGITGTRGNWGSGGEISRPPVRNSGAELTRR</sequence>